<comment type="similarity">
    <text evidence="1">Belongs to the ETF alpha-subunit/FixB family.</text>
</comment>
<dbReference type="Pfam" id="PF01012">
    <property type="entry name" value="ETF"/>
    <property type="match status" value="1"/>
</dbReference>
<dbReference type="GO" id="GO:0050660">
    <property type="term" value="F:flavin adenine dinucleotide binding"/>
    <property type="evidence" value="ECO:0007669"/>
    <property type="project" value="InterPro"/>
</dbReference>
<dbReference type="RefSeq" id="WP_089273930.1">
    <property type="nucleotide sequence ID" value="NZ_FZOC01000003.1"/>
</dbReference>
<proteinExistence type="inferred from homology"/>
<feature type="domain" description="Electron transfer flavoprotein alpha/beta-subunit N-terminal" evidence="3">
    <location>
        <begin position="3"/>
        <end position="186"/>
    </location>
</feature>
<dbReference type="SMART" id="SM00893">
    <property type="entry name" value="ETF"/>
    <property type="match status" value="1"/>
</dbReference>
<evidence type="ECO:0000313" key="5">
    <source>
        <dbReference type="Proteomes" id="UP000198324"/>
    </source>
</evidence>
<dbReference type="SUPFAM" id="SSF52467">
    <property type="entry name" value="DHS-like NAD/FAD-binding domain"/>
    <property type="match status" value="1"/>
</dbReference>
<name>A0A239A619_9BACT</name>
<reference evidence="4 5" key="1">
    <citation type="submission" date="2017-06" db="EMBL/GenBank/DDBJ databases">
        <authorList>
            <person name="Kim H.J."/>
            <person name="Triplett B.A."/>
        </authorList>
    </citation>
    <scope>NUCLEOTIDE SEQUENCE [LARGE SCALE GENOMIC DNA]</scope>
    <source>
        <strain evidence="4 5">DSM 13116</strain>
    </source>
</reference>
<dbReference type="GO" id="GO:0009055">
    <property type="term" value="F:electron transfer activity"/>
    <property type="evidence" value="ECO:0007669"/>
    <property type="project" value="InterPro"/>
</dbReference>
<keyword evidence="2" id="KW-0249">Electron transport</keyword>
<dbReference type="EMBL" id="FZOC01000003">
    <property type="protein sequence ID" value="SNR90504.1"/>
    <property type="molecule type" value="Genomic_DNA"/>
</dbReference>
<evidence type="ECO:0000256" key="2">
    <source>
        <dbReference type="ARBA" id="ARBA00022982"/>
    </source>
</evidence>
<evidence type="ECO:0000259" key="3">
    <source>
        <dbReference type="SMART" id="SM00893"/>
    </source>
</evidence>
<gene>
    <name evidence="4" type="ORF">SAMN04488503_1827</name>
</gene>
<sequence>MNVLFLAHTEADGGLSKAACEALSAAKGLGGELVVGLYGAEVQKAADQIAGCGAVKFLGVAGADFATARYASDAAACEALAKAAAAELIVMPSTSRASRVAPGVAARLGAAVDTRLTALEAAGGKVVGTRWFYRQRILGKVARDTRPWLVTVDSGCFAAFEGAGTAQVEAVAASGQSRTTVTGVIAPAADAQTIRPDAKLLLVAGAGWGKTQADGQKHLDEASQIILGLLSATQASLGSSKSLVDQSGEGAALPFLTHMHQVGQTGATPRHQKGLATCCHGEEPHVVGWRFIGERRAVNLDANCGWAQGKADVLYVADAFAVAKKLAELLK</sequence>
<dbReference type="OrthoDB" id="9770286at2"/>
<evidence type="ECO:0000313" key="4">
    <source>
        <dbReference type="EMBL" id="SNR90504.1"/>
    </source>
</evidence>
<dbReference type="GO" id="GO:0033539">
    <property type="term" value="P:fatty acid beta-oxidation using acyl-CoA dehydrogenase"/>
    <property type="evidence" value="ECO:0007669"/>
    <property type="project" value="TreeGrafter"/>
</dbReference>
<dbReference type="Gene3D" id="3.40.50.1220">
    <property type="entry name" value="TPP-binding domain"/>
    <property type="match status" value="1"/>
</dbReference>
<keyword evidence="5" id="KW-1185">Reference proteome</keyword>
<protein>
    <submittedName>
        <fullName evidence="4">Electron transfer flavoprotein alpha subunit apoprotein</fullName>
    </submittedName>
</protein>
<dbReference type="InterPro" id="IPR014730">
    <property type="entry name" value="ETF_a/b_N"/>
</dbReference>
<dbReference type="Gene3D" id="3.40.50.620">
    <property type="entry name" value="HUPs"/>
    <property type="match status" value="1"/>
</dbReference>
<dbReference type="SUPFAM" id="SSF52402">
    <property type="entry name" value="Adenine nucleotide alpha hydrolases-like"/>
    <property type="match status" value="1"/>
</dbReference>
<dbReference type="InterPro" id="IPR029035">
    <property type="entry name" value="DHS-like_NAD/FAD-binding_dom"/>
</dbReference>
<keyword evidence="2" id="KW-0813">Transport</keyword>
<dbReference type="Proteomes" id="UP000198324">
    <property type="component" value="Unassembled WGS sequence"/>
</dbReference>
<dbReference type="InterPro" id="IPR014729">
    <property type="entry name" value="Rossmann-like_a/b/a_fold"/>
</dbReference>
<organism evidence="4 5">
    <name type="scientific">Humidesulfovibrio mexicanus</name>
    <dbReference type="NCBI Taxonomy" id="147047"/>
    <lineage>
        <taxon>Bacteria</taxon>
        <taxon>Pseudomonadati</taxon>
        <taxon>Thermodesulfobacteriota</taxon>
        <taxon>Desulfovibrionia</taxon>
        <taxon>Desulfovibrionales</taxon>
        <taxon>Desulfovibrionaceae</taxon>
        <taxon>Humidesulfovibrio</taxon>
    </lineage>
</organism>
<dbReference type="InterPro" id="IPR001308">
    <property type="entry name" value="ETF_a/FixB"/>
</dbReference>
<evidence type="ECO:0000256" key="1">
    <source>
        <dbReference type="ARBA" id="ARBA00005817"/>
    </source>
</evidence>
<dbReference type="PANTHER" id="PTHR43153:SF1">
    <property type="entry name" value="ELECTRON TRANSFER FLAVOPROTEIN SUBUNIT ALPHA, MITOCHONDRIAL"/>
    <property type="match status" value="1"/>
</dbReference>
<accession>A0A239A619</accession>
<dbReference type="AlphaFoldDB" id="A0A239A619"/>
<dbReference type="PANTHER" id="PTHR43153">
    <property type="entry name" value="ELECTRON TRANSFER FLAVOPROTEIN ALPHA"/>
    <property type="match status" value="1"/>
</dbReference>